<proteinExistence type="predicted"/>
<dbReference type="InterPro" id="IPR011049">
    <property type="entry name" value="Serralysin-like_metalloprot_C"/>
</dbReference>
<feature type="compositionally biased region" description="Low complexity" evidence="3">
    <location>
        <begin position="35"/>
        <end position="107"/>
    </location>
</feature>
<dbReference type="SUPFAM" id="SSF51120">
    <property type="entry name" value="beta-Roll"/>
    <property type="match status" value="3"/>
</dbReference>
<feature type="compositionally biased region" description="Basic and acidic residues" evidence="3">
    <location>
        <begin position="158"/>
        <end position="176"/>
    </location>
</feature>
<keyword evidence="5" id="KW-1185">Reference proteome</keyword>
<dbReference type="Pfam" id="PF17963">
    <property type="entry name" value="Big_9"/>
    <property type="match status" value="2"/>
</dbReference>
<protein>
    <submittedName>
        <fullName evidence="4">Hemolysin-type calcium-binding region</fullName>
    </submittedName>
</protein>
<evidence type="ECO:0000256" key="1">
    <source>
        <dbReference type="ARBA" id="ARBA00004613"/>
    </source>
</evidence>
<accession>K9VGT1</accession>
<feature type="region of interest" description="Disordered" evidence="3">
    <location>
        <begin position="156"/>
        <end position="224"/>
    </location>
</feature>
<name>K9VGT1_9CYAN</name>
<dbReference type="AlphaFoldDB" id="K9VGT1"/>
<feature type="region of interest" description="Disordered" evidence="3">
    <location>
        <begin position="437"/>
        <end position="628"/>
    </location>
</feature>
<organism evidence="4 5">
    <name type="scientific">Phormidium nigroviride PCC 7112</name>
    <dbReference type="NCBI Taxonomy" id="179408"/>
    <lineage>
        <taxon>Bacteria</taxon>
        <taxon>Bacillati</taxon>
        <taxon>Cyanobacteriota</taxon>
        <taxon>Cyanophyceae</taxon>
        <taxon>Oscillatoriophycideae</taxon>
        <taxon>Oscillatoriales</taxon>
        <taxon>Oscillatoriaceae</taxon>
        <taxon>Phormidium</taxon>
    </lineage>
</organism>
<feature type="compositionally biased region" description="Pro residues" evidence="3">
    <location>
        <begin position="602"/>
        <end position="624"/>
    </location>
</feature>
<dbReference type="OrthoDB" id="436531at2"/>
<dbReference type="STRING" id="179408.Osc7112_1972"/>
<dbReference type="InterPro" id="IPR001343">
    <property type="entry name" value="Hemolysn_Ca-bd"/>
</dbReference>
<dbReference type="InterPro" id="IPR018511">
    <property type="entry name" value="Hemolysin-typ_Ca-bd_CS"/>
</dbReference>
<comment type="subcellular location">
    <subcellularLocation>
        <location evidence="1">Secreted</location>
    </subcellularLocation>
</comment>
<reference evidence="4 5" key="1">
    <citation type="submission" date="2012-05" db="EMBL/GenBank/DDBJ databases">
        <title>Finished chromosome of genome of Oscillatoria sp. PCC 7112.</title>
        <authorList>
            <consortium name="US DOE Joint Genome Institute"/>
            <person name="Gugger M."/>
            <person name="Coursin T."/>
            <person name="Rippka R."/>
            <person name="Tandeau De Marsac N."/>
            <person name="Huntemann M."/>
            <person name="Wei C.-L."/>
            <person name="Han J."/>
            <person name="Detter J.C."/>
            <person name="Han C."/>
            <person name="Tapia R."/>
            <person name="Davenport K."/>
            <person name="Daligault H."/>
            <person name="Erkkila T."/>
            <person name="Gu W."/>
            <person name="Munk A.C.C."/>
            <person name="Teshima H."/>
            <person name="Xu Y."/>
            <person name="Chain P."/>
            <person name="Chen A."/>
            <person name="Krypides N."/>
            <person name="Mavromatis K."/>
            <person name="Markowitz V."/>
            <person name="Szeto E."/>
            <person name="Ivanova N."/>
            <person name="Mikhailova N."/>
            <person name="Ovchinnikova G."/>
            <person name="Pagani I."/>
            <person name="Pati A."/>
            <person name="Goodwin L."/>
            <person name="Peters L."/>
            <person name="Pitluck S."/>
            <person name="Woyke T."/>
            <person name="Kerfeld C."/>
        </authorList>
    </citation>
    <scope>NUCLEOTIDE SEQUENCE [LARGE SCALE GENOMIC DNA]</scope>
    <source>
        <strain evidence="4 5">PCC 7112</strain>
    </source>
</reference>
<dbReference type="EMBL" id="CP003614">
    <property type="protein sequence ID" value="AFZ06450.1"/>
    <property type="molecule type" value="Genomic_DNA"/>
</dbReference>
<evidence type="ECO:0000256" key="3">
    <source>
        <dbReference type="SAM" id="MobiDB-lite"/>
    </source>
</evidence>
<feature type="compositionally biased region" description="Polar residues" evidence="3">
    <location>
        <begin position="569"/>
        <end position="584"/>
    </location>
</feature>
<dbReference type="Proteomes" id="UP000010478">
    <property type="component" value="Chromosome"/>
</dbReference>
<dbReference type="PROSITE" id="PS00330">
    <property type="entry name" value="HEMOLYSIN_CALCIUM"/>
    <property type="match status" value="3"/>
</dbReference>
<dbReference type="InterPro" id="IPR050557">
    <property type="entry name" value="RTX_toxin/Mannuronan_C5-epim"/>
</dbReference>
<evidence type="ECO:0000256" key="2">
    <source>
        <dbReference type="ARBA" id="ARBA00022525"/>
    </source>
</evidence>
<dbReference type="PANTHER" id="PTHR38340:SF1">
    <property type="entry name" value="S-LAYER PROTEIN"/>
    <property type="match status" value="1"/>
</dbReference>
<dbReference type="RefSeq" id="WP_015175761.1">
    <property type="nucleotide sequence ID" value="NC_019729.1"/>
</dbReference>
<evidence type="ECO:0000313" key="4">
    <source>
        <dbReference type="EMBL" id="AFZ06450.1"/>
    </source>
</evidence>
<evidence type="ECO:0000313" key="5">
    <source>
        <dbReference type="Proteomes" id="UP000010478"/>
    </source>
</evidence>
<keyword evidence="2" id="KW-0964">Secreted</keyword>
<dbReference type="eggNOG" id="COG2931">
    <property type="taxonomic scope" value="Bacteria"/>
</dbReference>
<dbReference type="GO" id="GO:0005576">
    <property type="term" value="C:extracellular region"/>
    <property type="evidence" value="ECO:0007669"/>
    <property type="project" value="UniProtKB-SubCell"/>
</dbReference>
<sequence length="1022" mass="101241">MPSAVPLIFLEGRVPDENGDSLDGGTAPSPTPSAGTSTTMTGTSTTMTGTSTTMTGTSTTMTGTSTTMTGTSTTMTGTSTTMTGTSTTMTGTSTTMTGTSTTMTGTGPDISITPVPRPTLTVPTPPPQPLFVDGLVVANDASNYLIGSLFNDTISGRGGDDTLLGRDGDDVLRGDDGNDSLNGGAGKDIVEGGRGSDTARGGKGDDLVSGDRGDDLAFGDQGNDLVLGSEGNDSLYGGKGNDCLRGGGEDDLIFGDKGNDTVFGDTGNDCLIGAAGNDILLGQEGGDVITGGVGNDTGDGGEGDDLIFGGDGNDSLSGDAGDDILSGDRGSDTLTGGDGSDIFVLGRVGTSPAGNGFLTTGGRDIGDADVITDFKAGDSIGLAGGLNFTELEIFQGQGSNSSNTIIRDRRTGEFLAVLIDVRSNSLDESRFTTAQIPRVDDNPFTIEGTTTSPTTGTTTSPTTGTTTSPTTGTTTSPTTGTTTSPTTGTTTSPTTGTTTSPTTGTTTSPTTGTTTPTPATTTPTPATTTPTPATTTPTPAGTTTSPTTGTTTSPTTGTTASPTPTTGTLPTQVPGTSPNPTGGATTPSPIPSIVPTPTATTPTPPPLGGGPTPPSFTSPTPNQPPIVEAGKTVTGLQNLPLSLSISAPSDPEGDPLSIAVVGLPNPTFGQVITGTNPVTVNQKLTVQDLLGLKFQPGTNAIGQAGSFSYSVADDQGGTAAASVAININSFDTSVTVPTILSPIAVDDGIVFTSTNNLLPTFIDVLANDSSPQKGTLSIINVSTPQLGIAVNLVSQVQFIPGNVAGTTAFTYSVSDGFGTIPGVGTVTVQILPADSGPNNLVGGSLPDNLNGLAGSDTIDGQGGNDTINGGVDNDVLVGGLGADTLTGGGGSNQFRYTSPAQGGPAFDAASSAAIDAAIAAGGYDVITDFSGLGVPIADQFNFAPGFANLSNGSQVLLNVQTTVSANILGGSAFLFAYDSGGNTYIIYDGNGNNLTGSDSRILAKLNGVTGVSSLSEFDFTFI</sequence>
<feature type="region of interest" description="Disordered" evidence="3">
    <location>
        <begin position="14"/>
        <end position="110"/>
    </location>
</feature>
<dbReference type="PANTHER" id="PTHR38340">
    <property type="entry name" value="S-LAYER PROTEIN"/>
    <property type="match status" value="1"/>
</dbReference>
<dbReference type="Pfam" id="PF00353">
    <property type="entry name" value="HemolysinCabind"/>
    <property type="match status" value="4"/>
</dbReference>
<dbReference type="GO" id="GO:0005509">
    <property type="term" value="F:calcium ion binding"/>
    <property type="evidence" value="ECO:0007669"/>
    <property type="project" value="InterPro"/>
</dbReference>
<gene>
    <name evidence="4" type="ORF">Osc7112_1972</name>
</gene>
<dbReference type="PRINTS" id="PR00313">
    <property type="entry name" value="CABNDNGRPT"/>
</dbReference>
<dbReference type="KEGG" id="oni:Osc7112_1972"/>
<feature type="compositionally biased region" description="Low complexity" evidence="3">
    <location>
        <begin position="448"/>
        <end position="568"/>
    </location>
</feature>
<dbReference type="HOGENOM" id="CLU_295753_0_0_3"/>
<dbReference type="Gene3D" id="2.150.10.10">
    <property type="entry name" value="Serralysin-like metalloprotease, C-terminal"/>
    <property type="match status" value="6"/>
</dbReference>
<feature type="compositionally biased region" description="Basic and acidic residues" evidence="3">
    <location>
        <begin position="200"/>
        <end position="215"/>
    </location>
</feature>